<evidence type="ECO:0000313" key="2">
    <source>
        <dbReference type="Proteomes" id="UP000254571"/>
    </source>
</evidence>
<protein>
    <submittedName>
        <fullName evidence="1">Uncharacterized protein</fullName>
    </submittedName>
</protein>
<dbReference type="Gene3D" id="3.40.50.720">
    <property type="entry name" value="NAD(P)-binding Rossmann-like Domain"/>
    <property type="match status" value="1"/>
</dbReference>
<name>A0A7H4P3D3_9ENTR</name>
<proteinExistence type="predicted"/>
<dbReference type="EMBL" id="UGMX01000002">
    <property type="protein sequence ID" value="STW06948.1"/>
    <property type="molecule type" value="Genomic_DNA"/>
</dbReference>
<comment type="caution">
    <text evidence="1">The sequence shown here is derived from an EMBL/GenBank/DDBJ whole genome shotgun (WGS) entry which is preliminary data.</text>
</comment>
<accession>A0A7H4P3D3</accession>
<sequence>MYRAIRSLGYPLETTSDGEWLQQLELCVTQGREVALGPVIHLFKENLLDTGDNVYGNPETTKRIAQLGLRFPELSEETFKRMIVYFQRQNEIV</sequence>
<organism evidence="1 2">
    <name type="scientific">Klebsiella grimontii</name>
    <dbReference type="NCBI Taxonomy" id="2058152"/>
    <lineage>
        <taxon>Bacteria</taxon>
        <taxon>Pseudomonadati</taxon>
        <taxon>Pseudomonadota</taxon>
        <taxon>Gammaproteobacteria</taxon>
        <taxon>Enterobacterales</taxon>
        <taxon>Enterobacteriaceae</taxon>
        <taxon>Klebsiella/Raoultella group</taxon>
        <taxon>Klebsiella</taxon>
    </lineage>
</organism>
<dbReference type="Proteomes" id="UP000254571">
    <property type="component" value="Unassembled WGS sequence"/>
</dbReference>
<reference evidence="1 2" key="1">
    <citation type="submission" date="2018-06" db="EMBL/GenBank/DDBJ databases">
        <authorList>
            <consortium name="Pathogen Informatics"/>
            <person name="Doyle S."/>
        </authorList>
    </citation>
    <scope>NUCLEOTIDE SEQUENCE [LARGE SCALE GENOMIC DNA]</scope>
    <source>
        <strain evidence="1 2">NCTC9149</strain>
    </source>
</reference>
<dbReference type="AlphaFoldDB" id="A0A7H4P3D3"/>
<gene>
    <name evidence="1" type="ORF">NCTC9149_03374</name>
</gene>
<evidence type="ECO:0000313" key="1">
    <source>
        <dbReference type="EMBL" id="STW06948.1"/>
    </source>
</evidence>